<protein>
    <submittedName>
        <fullName evidence="4">Uncharacterized protein LOC117574566 isoform X1</fullName>
    </submittedName>
</protein>
<feature type="compositionally biased region" description="Polar residues" evidence="2">
    <location>
        <begin position="1619"/>
        <end position="1634"/>
    </location>
</feature>
<gene>
    <name evidence="4" type="primary">LOC117574566</name>
</gene>
<dbReference type="Proteomes" id="UP000515160">
    <property type="component" value="Chromosome 2R"/>
</dbReference>
<proteinExistence type="predicted"/>
<feature type="compositionally biased region" description="Polar residues" evidence="2">
    <location>
        <begin position="1692"/>
        <end position="1710"/>
    </location>
</feature>
<feature type="region of interest" description="Disordered" evidence="2">
    <location>
        <begin position="299"/>
        <end position="362"/>
    </location>
</feature>
<feature type="region of interest" description="Disordered" evidence="2">
    <location>
        <begin position="1007"/>
        <end position="1026"/>
    </location>
</feature>
<dbReference type="OrthoDB" id="8070503at2759"/>
<sequence length="1769" mass="198187">MSVKIDNGKIETNVRLRHKVLADPERVRKDLEHQRRITRLQQVREKSNDIARHIRQETAAEKTRQVQKLESVKQKELNVWREHVMAKKHQDYRTAVFQVGAAHRAALVEIEKSEQQKQQQNERMKKCRRLAATNRVKHTPANVQRSTGGRDLNVEGRATAGTQTPVQKTTEGKENKKCCKSWKCPGKNKCQDAAEFSDCSWDDEQLEAAQRIECAPSNSSSGRQLQKTPPIILDVDIESEDSLEICTRNGIEINDRHMQTNRQFSRVVRSSPSSSPVRQTKKCVSRPRFTQISDLVHRNTMDEPPTTTTTSPTRSVQRVITTETNTTSPKITSSPPAVVTSPKQAPVQKRSSLRNPVKQAPPAKVIDAGIKRSSAVQTVQQQPPVELSRLQSQPPLQDQATQVPQQKIQPHQQPQLPIQPIPMQPMPPYMPQPMPPHAVYGPPMMPGYAAPMMPYAYPMHPYPITSNYVAPQPTQQASSNSATVVPPLPRTTTTTTTRSSVSTSSYVVRQKPGAETNTSGRVQFYDHNNKYTRNYKAPEESVQVNVPDASHLNAMDHARIETQLSKLREQELDKLRKVTEQRGQKALQREQVRRDCAELTEKLDALSQQQPQLLPSDANFVAGHRYADLASRREQKMNEVMEQMLLRPAIVTCPEVRPSSNHNSPRKCHHTKSNAPYAINVGDPPLGKGDDAVDTASCCSLLLDYVDDQSKQLRTELKGIHSKSAKSMKLRSLLQRIDKIRGQLLNELKAGDMSGDNAQKVIDSIRQERANLNIDMTHNLDEREMELQKKEAILEQRLRQLYRQQQRLAGQKERQVKDSDEGTHEIIIKVRSDGTVKQCVPKGKSHRKARTTEPSKPTTSSSTGSSTLSTEKKQTEVTLNQRQNSIDSNSTAYRELPPVNYENIRAAVAATAPPPPPTVATSQAEPLNPIIAHYVQRLLTMSQSAINQLGVSSSDVSTPADSIVNQPGNISSGPTADDTLINPQRMERVQAFIQENRSFINELEDTLQREQEQQQQRQQQIPDQHTSEVFDEIWMKRLASKMQLQQQHKQKNLEHQAPQSQSQPEKDQTQTSQRGHTRRSVTIATDTESAARSLAQLLSSQMKSKQMAINEIRTTSRTSEIQTQKQSQTQTQSKLQSQTTSKTQSQVINEVSSSSDKSAARHVERYAKLTENCTQRIAELTELITKVRGEKNRLVEVTLTSASEAERHSTEYFDLPPLHENGQKQLEQRGSRTMSEGSDATQSNSEALPLPLQKHKSTGASLDSGISVSRPITALGQQELPEAEPLSLGSSSQPGTHRRGKAPPATIRRYSPQLAAEEMAHELSTITEIDTPAQSHIVAAQVEPIPFPTFEQYARELNVDVSQLDFNQSVRLQHEFDELIKSIREAGVRLDYREFPSIREYLHETSSTQLRIRTGRTSMEPAPSLTASQMMKEMRLSHVSVREFTPRHEYMERLMARLPPEERDMIDSASLDSTDSFNVEAELRQRHLLKASFKRGPPSDVDVASSTRRESVPPNASATAPDESGIEHLSHSLQEQARQQRPAPSEQQNHSRQYSGMHQRSLQHPDIEQPSIQHVGILNPSMHQRKQERQLHSNSSHSSSSESERQPRRAGTSFHRSSENLSQDPPQEVSQMGRSLNLRDFLTKELLKHGRGRRMVSGSDGTDDSLKGQFLQSVIDSLSGSTSPATPGGHTHVTNATNDRQKTSTPVGSFTTGYEAGATLHSSDSQLFSMDSHISAVNYADGTPPIPYESQSMRADRGSASRNAKTAHK</sequence>
<dbReference type="RefSeq" id="XP_034114329.1">
    <property type="nucleotide sequence ID" value="XM_034258438.2"/>
</dbReference>
<feature type="compositionally biased region" description="Polar residues" evidence="2">
    <location>
        <begin position="1057"/>
        <end position="1088"/>
    </location>
</feature>
<feature type="compositionally biased region" description="Polar residues" evidence="2">
    <location>
        <begin position="314"/>
        <end position="335"/>
    </location>
</feature>
<feature type="region of interest" description="Disordered" evidence="2">
    <location>
        <begin position="1583"/>
        <end position="1636"/>
    </location>
</feature>
<feature type="region of interest" description="Disordered" evidence="2">
    <location>
        <begin position="1113"/>
        <end position="1159"/>
    </location>
</feature>
<keyword evidence="3" id="KW-1185">Reference proteome</keyword>
<feature type="region of interest" description="Disordered" evidence="2">
    <location>
        <begin position="1280"/>
        <end position="1306"/>
    </location>
</feature>
<reference evidence="4" key="1">
    <citation type="submission" date="2025-08" db="UniProtKB">
        <authorList>
            <consortium name="RefSeq"/>
        </authorList>
    </citation>
    <scope>IDENTIFICATION</scope>
    <source>
        <strain evidence="4">15112-1751.03</strain>
        <tissue evidence="4">Whole Adult</tissue>
    </source>
</reference>
<feature type="compositionally biased region" description="Low complexity" evidence="2">
    <location>
        <begin position="1592"/>
        <end position="1601"/>
    </location>
</feature>
<feature type="compositionally biased region" description="Polar residues" evidence="2">
    <location>
        <begin position="1760"/>
        <end position="1769"/>
    </location>
</feature>
<feature type="region of interest" description="Disordered" evidence="2">
    <location>
        <begin position="1042"/>
        <end position="1088"/>
    </location>
</feature>
<feature type="region of interest" description="Disordered" evidence="2">
    <location>
        <begin position="1203"/>
        <end position="1265"/>
    </location>
</feature>
<feature type="region of interest" description="Disordered" evidence="2">
    <location>
        <begin position="1678"/>
        <end position="1710"/>
    </location>
</feature>
<dbReference type="CTD" id="42927"/>
<evidence type="ECO:0000313" key="3">
    <source>
        <dbReference type="Proteomes" id="UP000515160"/>
    </source>
</evidence>
<feature type="compositionally biased region" description="Polar residues" evidence="2">
    <location>
        <begin position="473"/>
        <end position="482"/>
    </location>
</feature>
<feature type="coiled-coil region" evidence="1">
    <location>
        <begin position="103"/>
        <end position="130"/>
    </location>
</feature>
<organism evidence="3 4">
    <name type="scientific">Drosophila albomicans</name>
    <name type="common">Fruit fly</name>
    <dbReference type="NCBI Taxonomy" id="7291"/>
    <lineage>
        <taxon>Eukaryota</taxon>
        <taxon>Metazoa</taxon>
        <taxon>Ecdysozoa</taxon>
        <taxon>Arthropoda</taxon>
        <taxon>Hexapoda</taxon>
        <taxon>Insecta</taxon>
        <taxon>Pterygota</taxon>
        <taxon>Neoptera</taxon>
        <taxon>Endopterygota</taxon>
        <taxon>Diptera</taxon>
        <taxon>Brachycera</taxon>
        <taxon>Muscomorpha</taxon>
        <taxon>Ephydroidea</taxon>
        <taxon>Drosophilidae</taxon>
        <taxon>Drosophila</taxon>
    </lineage>
</organism>
<feature type="compositionally biased region" description="Low complexity" evidence="2">
    <location>
        <begin position="852"/>
        <end position="869"/>
    </location>
</feature>
<feature type="region of interest" description="Disordered" evidence="2">
    <location>
        <begin position="1738"/>
        <end position="1769"/>
    </location>
</feature>
<evidence type="ECO:0000313" key="4">
    <source>
        <dbReference type="RefSeq" id="XP_034114329.1"/>
    </source>
</evidence>
<feature type="compositionally biased region" description="Polar residues" evidence="2">
    <location>
        <begin position="1147"/>
        <end position="1157"/>
    </location>
</feature>
<feature type="region of interest" description="Disordered" evidence="2">
    <location>
        <begin position="264"/>
        <end position="284"/>
    </location>
</feature>
<feature type="region of interest" description="Disordered" evidence="2">
    <location>
        <begin position="1490"/>
        <end position="1563"/>
    </location>
</feature>
<feature type="region of interest" description="Disordered" evidence="2">
    <location>
        <begin position="834"/>
        <end position="894"/>
    </location>
</feature>
<feature type="compositionally biased region" description="Polar residues" evidence="2">
    <location>
        <begin position="1231"/>
        <end position="1246"/>
    </location>
</feature>
<evidence type="ECO:0000256" key="2">
    <source>
        <dbReference type="SAM" id="MobiDB-lite"/>
    </source>
</evidence>
<name>A0A6P8XMV6_DROAB</name>
<feature type="compositionally biased region" description="Low complexity" evidence="2">
    <location>
        <begin position="1122"/>
        <end position="1146"/>
    </location>
</feature>
<dbReference type="GeneID" id="117574566"/>
<feature type="compositionally biased region" description="Low complexity" evidence="2">
    <location>
        <begin position="265"/>
        <end position="278"/>
    </location>
</feature>
<evidence type="ECO:0000256" key="1">
    <source>
        <dbReference type="SAM" id="Coils"/>
    </source>
</evidence>
<feature type="compositionally biased region" description="Polar residues" evidence="2">
    <location>
        <begin position="876"/>
        <end position="892"/>
    </location>
</feature>
<feature type="region of interest" description="Disordered" evidence="2">
    <location>
        <begin position="473"/>
        <end position="520"/>
    </location>
</feature>
<keyword evidence="1" id="KW-0175">Coiled coil</keyword>
<feature type="compositionally biased region" description="Polar residues" evidence="2">
    <location>
        <begin position="1545"/>
        <end position="1562"/>
    </location>
</feature>
<feature type="compositionally biased region" description="Low complexity" evidence="2">
    <location>
        <begin position="304"/>
        <end position="313"/>
    </location>
</feature>
<feature type="region of interest" description="Disordered" evidence="2">
    <location>
        <begin position="657"/>
        <end position="676"/>
    </location>
</feature>
<accession>A0A6P8XMV6</accession>
<feature type="compositionally biased region" description="Low complexity" evidence="2">
    <location>
        <begin position="490"/>
        <end position="509"/>
    </location>
</feature>